<dbReference type="AlphaFoldDB" id="A0A1G8S9S3"/>
<dbReference type="GO" id="GO:0008080">
    <property type="term" value="F:N-acetyltransferase activity"/>
    <property type="evidence" value="ECO:0007669"/>
    <property type="project" value="InterPro"/>
</dbReference>
<sequence>MTTKNELYSHSRTESGQDFIMEICLDPFNARLRIDDYRGNVQTMHKRVLELAMENGFTKVFIKSRPEDWQTLLSFGYMLEGVFKRYFNGSDAYSMALYFTDERRTSEYWMQEDDILRQVLTLPPKPSDEPLAQGYSIRLATIEDAEQLAQLYGTVFQTYPTPMNDASYIKKVMLEGTIFYAVESNHRIISAASAEVNTLYNNAEMTDCATYPEHRKHGLMRHLIVALERELRSRSIYCAYSLARSLSFGMNAVFHQLGYEYTGRMTKNCNIFDKFEDMSLWVKDLSRQ</sequence>
<dbReference type="EMBL" id="FNED01000014">
    <property type="protein sequence ID" value="SDJ25996.1"/>
    <property type="molecule type" value="Genomic_DNA"/>
</dbReference>
<dbReference type="NCBIfam" id="TIGR03827">
    <property type="entry name" value="GNAT_ablB"/>
    <property type="match status" value="1"/>
</dbReference>
<dbReference type="SUPFAM" id="SSF55729">
    <property type="entry name" value="Acyl-CoA N-acyltransferases (Nat)"/>
    <property type="match status" value="1"/>
</dbReference>
<reference evidence="2 3" key="1">
    <citation type="submission" date="2016-10" db="EMBL/GenBank/DDBJ databases">
        <authorList>
            <person name="de Groot N.N."/>
        </authorList>
    </citation>
    <scope>NUCLEOTIDE SEQUENCE [LARGE SCALE GENOMIC DNA]</scope>
    <source>
        <strain evidence="2 3">DSM 2895</strain>
    </source>
</reference>
<evidence type="ECO:0000259" key="1">
    <source>
        <dbReference type="PROSITE" id="PS51186"/>
    </source>
</evidence>
<dbReference type="PROSITE" id="PS51186">
    <property type="entry name" value="GNAT"/>
    <property type="match status" value="1"/>
</dbReference>
<dbReference type="CDD" id="cd04301">
    <property type="entry name" value="NAT_SF"/>
    <property type="match status" value="1"/>
</dbReference>
<dbReference type="OrthoDB" id="9790652at2"/>
<dbReference type="Pfam" id="PF13527">
    <property type="entry name" value="Acetyltransf_9"/>
    <property type="match status" value="1"/>
</dbReference>
<dbReference type="Proteomes" id="UP000182836">
    <property type="component" value="Unassembled WGS sequence"/>
</dbReference>
<dbReference type="Gene3D" id="3.40.630.30">
    <property type="match status" value="1"/>
</dbReference>
<evidence type="ECO:0000313" key="2">
    <source>
        <dbReference type="EMBL" id="SDJ25996.1"/>
    </source>
</evidence>
<organism evidence="2 3">
    <name type="scientific">Aneurinibacillus migulanus</name>
    <name type="common">Bacillus migulanus</name>
    <dbReference type="NCBI Taxonomy" id="47500"/>
    <lineage>
        <taxon>Bacteria</taxon>
        <taxon>Bacillati</taxon>
        <taxon>Bacillota</taxon>
        <taxon>Bacilli</taxon>
        <taxon>Bacillales</taxon>
        <taxon>Paenibacillaceae</taxon>
        <taxon>Aneurinibacillus group</taxon>
        <taxon>Aneurinibacillus</taxon>
    </lineage>
</organism>
<dbReference type="GeneID" id="42308891"/>
<dbReference type="RefSeq" id="WP_080787594.1">
    <property type="nucleotide sequence ID" value="NZ_BJOA01000172.1"/>
</dbReference>
<gene>
    <name evidence="2" type="ORF">SAMN04487909_114112</name>
</gene>
<dbReference type="InterPro" id="IPR022525">
    <property type="entry name" value="GNAT_AblB"/>
</dbReference>
<accession>A0A1G8S9S3</accession>
<feature type="domain" description="N-acetyltransferase" evidence="1">
    <location>
        <begin position="135"/>
        <end position="283"/>
    </location>
</feature>
<dbReference type="InterPro" id="IPR016181">
    <property type="entry name" value="Acyl_CoA_acyltransferase"/>
</dbReference>
<evidence type="ECO:0000313" key="3">
    <source>
        <dbReference type="Proteomes" id="UP000182836"/>
    </source>
</evidence>
<proteinExistence type="predicted"/>
<dbReference type="InterPro" id="IPR000182">
    <property type="entry name" value="GNAT_dom"/>
</dbReference>
<protein>
    <submittedName>
        <fullName evidence="2">Putative beta-lysine N-acetyltransferase</fullName>
    </submittedName>
</protein>
<keyword evidence="2" id="KW-0808">Transferase</keyword>
<name>A0A1G8S9S3_ANEMI</name>